<keyword evidence="2" id="KW-0545">Nucleotide biosynthesis</keyword>
<proteinExistence type="inferred from homology"/>
<evidence type="ECO:0000256" key="3">
    <source>
        <dbReference type="ARBA" id="ARBA00022741"/>
    </source>
</evidence>
<dbReference type="Gene3D" id="3.40.50.300">
    <property type="entry name" value="P-loop containing nucleotide triphosphate hydrolases"/>
    <property type="match status" value="1"/>
</dbReference>
<evidence type="ECO:0000256" key="2">
    <source>
        <dbReference type="ARBA" id="ARBA00022727"/>
    </source>
</evidence>
<evidence type="ECO:0000256" key="4">
    <source>
        <dbReference type="ARBA" id="ARBA00022777"/>
    </source>
</evidence>
<dbReference type="GO" id="GO:0005524">
    <property type="term" value="F:ATP binding"/>
    <property type="evidence" value="ECO:0007669"/>
    <property type="project" value="UniProtKB-KW"/>
</dbReference>
<dbReference type="STRING" id="1802619.A2797_02430"/>
<keyword evidence="1 5" id="KW-0808">Transferase</keyword>
<protein>
    <recommendedName>
        <fullName evidence="6">Adenylate kinase</fullName>
        <ecNumber evidence="6">2.7.4.3</ecNumber>
    </recommendedName>
</protein>
<evidence type="ECO:0000256" key="6">
    <source>
        <dbReference type="RuleBase" id="RU003331"/>
    </source>
</evidence>
<comment type="subcellular location">
    <subcellularLocation>
        <location evidence="6">Cytoplasm</location>
    </subcellularLocation>
</comment>
<keyword evidence="6" id="KW-0067">ATP-binding</keyword>
<gene>
    <name evidence="7" type="ORF">A2797_02430</name>
</gene>
<evidence type="ECO:0000256" key="1">
    <source>
        <dbReference type="ARBA" id="ARBA00022679"/>
    </source>
</evidence>
<dbReference type="AlphaFoldDB" id="A0A1F4VC38"/>
<dbReference type="InterPro" id="IPR027417">
    <property type="entry name" value="P-loop_NTPase"/>
</dbReference>
<dbReference type="Proteomes" id="UP000179005">
    <property type="component" value="Unassembled WGS sequence"/>
</dbReference>
<comment type="similarity">
    <text evidence="5">Belongs to the adenylate kinase family.</text>
</comment>
<dbReference type="Pfam" id="PF00406">
    <property type="entry name" value="ADK"/>
    <property type="match status" value="1"/>
</dbReference>
<evidence type="ECO:0000256" key="5">
    <source>
        <dbReference type="RuleBase" id="RU003330"/>
    </source>
</evidence>
<sequence>MKLAAILLMGINGIGKGTQAFRLTKHLPNFVHFDTGHEIKKRVDDPAFANDPKVVEQKEVYYRGDPNDTVWVADLVCEQIKNYAAEGKGIILSGSPRKLYEASRVGPLLLELFGPRTLIIKLNGTEEVARERMLSRLVCTNSLCGFTIRKELLLEVCPECGAEKFAPKDLDSEDKIKHRISWYHTQTLPAMAHLYLLGIPITDVDGEKEEEEVFQQVLRTFDKYQLFP</sequence>
<reference evidence="7 8" key="1">
    <citation type="journal article" date="2016" name="Nat. Commun.">
        <title>Thousands of microbial genomes shed light on interconnected biogeochemical processes in an aquifer system.</title>
        <authorList>
            <person name="Anantharaman K."/>
            <person name="Brown C.T."/>
            <person name="Hug L.A."/>
            <person name="Sharon I."/>
            <person name="Castelle C.J."/>
            <person name="Probst A.J."/>
            <person name="Thomas B.C."/>
            <person name="Singh A."/>
            <person name="Wilkins M.J."/>
            <person name="Karaoz U."/>
            <person name="Brodie E.L."/>
            <person name="Williams K.H."/>
            <person name="Hubbard S.S."/>
            <person name="Banfield J.F."/>
        </authorList>
    </citation>
    <scope>NUCLEOTIDE SEQUENCE [LARGE SCALE GENOMIC DNA]</scope>
</reference>
<name>A0A1F4VC38_UNCKA</name>
<evidence type="ECO:0000313" key="8">
    <source>
        <dbReference type="Proteomes" id="UP000179005"/>
    </source>
</evidence>
<dbReference type="GO" id="GO:0004017">
    <property type="term" value="F:AMP kinase activity"/>
    <property type="evidence" value="ECO:0007669"/>
    <property type="project" value="UniProtKB-EC"/>
</dbReference>
<accession>A0A1F4VC38</accession>
<dbReference type="PRINTS" id="PR00094">
    <property type="entry name" value="ADENYLTKNASE"/>
</dbReference>
<keyword evidence="4 5" id="KW-0418">Kinase</keyword>
<comment type="catalytic activity">
    <reaction evidence="6">
        <text>AMP + ATP = 2 ADP</text>
        <dbReference type="Rhea" id="RHEA:12973"/>
        <dbReference type="ChEBI" id="CHEBI:30616"/>
        <dbReference type="ChEBI" id="CHEBI:456215"/>
        <dbReference type="ChEBI" id="CHEBI:456216"/>
        <dbReference type="EC" id="2.7.4.3"/>
    </reaction>
</comment>
<dbReference type="InterPro" id="IPR000850">
    <property type="entry name" value="Adenylat/UMP-CMP_kin"/>
</dbReference>
<dbReference type="SUPFAM" id="SSF52540">
    <property type="entry name" value="P-loop containing nucleoside triphosphate hydrolases"/>
    <property type="match status" value="1"/>
</dbReference>
<comment type="caution">
    <text evidence="7">The sequence shown here is derived from an EMBL/GenBank/DDBJ whole genome shotgun (WGS) entry which is preliminary data.</text>
</comment>
<dbReference type="PANTHER" id="PTHR23359">
    <property type="entry name" value="NUCLEOTIDE KINASE"/>
    <property type="match status" value="1"/>
</dbReference>
<comment type="subunit">
    <text evidence="6">Monomer.</text>
</comment>
<dbReference type="EC" id="2.7.4.3" evidence="6"/>
<dbReference type="EMBL" id="MEVC01000014">
    <property type="protein sequence ID" value="OGC54755.1"/>
    <property type="molecule type" value="Genomic_DNA"/>
</dbReference>
<evidence type="ECO:0000313" key="7">
    <source>
        <dbReference type="EMBL" id="OGC54755.1"/>
    </source>
</evidence>
<keyword evidence="3 6" id="KW-0547">Nucleotide-binding</keyword>
<dbReference type="GO" id="GO:0005737">
    <property type="term" value="C:cytoplasm"/>
    <property type="evidence" value="ECO:0007669"/>
    <property type="project" value="UniProtKB-SubCell"/>
</dbReference>
<organism evidence="7 8">
    <name type="scientific">candidate division WWE3 bacterium RIFCSPHIGHO2_01_FULL_48_15</name>
    <dbReference type="NCBI Taxonomy" id="1802619"/>
    <lineage>
        <taxon>Bacteria</taxon>
        <taxon>Katanobacteria</taxon>
    </lineage>
</organism>